<evidence type="ECO:0000256" key="2">
    <source>
        <dbReference type="ARBA" id="ARBA00022801"/>
    </source>
</evidence>
<dbReference type="AlphaFoldDB" id="A0A554A428"/>
<dbReference type="Pfam" id="PF00293">
    <property type="entry name" value="NUDIX"/>
    <property type="match status" value="1"/>
</dbReference>
<proteinExistence type="predicted"/>
<organism evidence="4 5">
    <name type="scientific">Alkalicoccobacillus porphyridii</name>
    <dbReference type="NCBI Taxonomy" id="2597270"/>
    <lineage>
        <taxon>Bacteria</taxon>
        <taxon>Bacillati</taxon>
        <taxon>Bacillota</taxon>
        <taxon>Bacilli</taxon>
        <taxon>Bacillales</taxon>
        <taxon>Bacillaceae</taxon>
        <taxon>Alkalicoccobacillus</taxon>
    </lineage>
</organism>
<reference evidence="4 5" key="1">
    <citation type="submission" date="2019-07" db="EMBL/GenBank/DDBJ databases">
        <authorList>
            <person name="Park Y.J."/>
            <person name="Jeong S.E."/>
            <person name="Jung H.S."/>
        </authorList>
    </citation>
    <scope>NUCLEOTIDE SEQUENCE [LARGE SCALE GENOMIC DNA]</scope>
    <source>
        <strain evidence="5">P16(2019)</strain>
    </source>
</reference>
<dbReference type="SUPFAM" id="SSF55811">
    <property type="entry name" value="Nudix"/>
    <property type="match status" value="1"/>
</dbReference>
<dbReference type="PANTHER" id="PTHR43046">
    <property type="entry name" value="GDP-MANNOSE MANNOSYL HYDROLASE"/>
    <property type="match status" value="1"/>
</dbReference>
<evidence type="ECO:0000256" key="1">
    <source>
        <dbReference type="ARBA" id="ARBA00001946"/>
    </source>
</evidence>
<dbReference type="Gene3D" id="3.90.79.10">
    <property type="entry name" value="Nucleoside Triphosphate Pyrophosphohydrolase"/>
    <property type="match status" value="1"/>
</dbReference>
<dbReference type="PROSITE" id="PS51462">
    <property type="entry name" value="NUDIX"/>
    <property type="match status" value="1"/>
</dbReference>
<dbReference type="EMBL" id="VLXZ01000001">
    <property type="protein sequence ID" value="TSB48442.1"/>
    <property type="molecule type" value="Genomic_DNA"/>
</dbReference>
<protein>
    <submittedName>
        <fullName evidence="4">NUDIX domain-containing protein</fullName>
    </submittedName>
</protein>
<comment type="cofactor">
    <cofactor evidence="1">
        <name>Mg(2+)</name>
        <dbReference type="ChEBI" id="CHEBI:18420"/>
    </cofactor>
</comment>
<evidence type="ECO:0000259" key="3">
    <source>
        <dbReference type="PROSITE" id="PS51462"/>
    </source>
</evidence>
<dbReference type="InterPro" id="IPR015797">
    <property type="entry name" value="NUDIX_hydrolase-like_dom_sf"/>
</dbReference>
<keyword evidence="2" id="KW-0378">Hydrolase</keyword>
<dbReference type="CDD" id="cd18880">
    <property type="entry name" value="NUDIX_ADPRase"/>
    <property type="match status" value="1"/>
</dbReference>
<name>A0A554A428_9BACI</name>
<dbReference type="Proteomes" id="UP000318521">
    <property type="component" value="Unassembled WGS sequence"/>
</dbReference>
<accession>A0A554A428</accession>
<evidence type="ECO:0000313" key="4">
    <source>
        <dbReference type="EMBL" id="TSB48442.1"/>
    </source>
</evidence>
<dbReference type="RefSeq" id="WP_143846786.1">
    <property type="nucleotide sequence ID" value="NZ_VLXZ01000001.1"/>
</dbReference>
<sequence>MSSSFRVRAGAFIIQDDAILLIKYQDESGFHYNLPGGGIHFEESLDEALKRELKEEASVDVIVGGLAFVYEYLPHLNESRYGDCPSLQFIFKCRIMDDQKPELPANPDPYQIGVVWMPLCQLSQIKLYPNLSTHLIIHAKTPKYIPYIKEQDIQ</sequence>
<evidence type="ECO:0000313" key="5">
    <source>
        <dbReference type="Proteomes" id="UP000318521"/>
    </source>
</evidence>
<feature type="domain" description="Nudix hydrolase" evidence="3">
    <location>
        <begin position="4"/>
        <end position="141"/>
    </location>
</feature>
<dbReference type="InterPro" id="IPR000086">
    <property type="entry name" value="NUDIX_hydrolase_dom"/>
</dbReference>
<gene>
    <name evidence="4" type="ORF">FN960_02490</name>
</gene>
<dbReference type="PANTHER" id="PTHR43046:SF14">
    <property type="entry name" value="MUTT_NUDIX FAMILY PROTEIN"/>
    <property type="match status" value="1"/>
</dbReference>
<keyword evidence="5" id="KW-1185">Reference proteome</keyword>
<dbReference type="GO" id="GO:0016787">
    <property type="term" value="F:hydrolase activity"/>
    <property type="evidence" value="ECO:0007669"/>
    <property type="project" value="UniProtKB-KW"/>
</dbReference>
<dbReference type="OrthoDB" id="65827at2"/>
<comment type="caution">
    <text evidence="4">The sequence shown here is derived from an EMBL/GenBank/DDBJ whole genome shotgun (WGS) entry which is preliminary data.</text>
</comment>